<evidence type="ECO:0000256" key="4">
    <source>
        <dbReference type="ARBA" id="ARBA00022692"/>
    </source>
</evidence>
<evidence type="ECO:0000313" key="9">
    <source>
        <dbReference type="Proteomes" id="UP001055247"/>
    </source>
</evidence>
<gene>
    <name evidence="8" type="ORF">BHAOGJBA_4215</name>
</gene>
<dbReference type="EMBL" id="BPQO01000020">
    <property type="protein sequence ID" value="GJD90673.1"/>
    <property type="molecule type" value="Genomic_DNA"/>
</dbReference>
<reference evidence="8" key="1">
    <citation type="journal article" date="2016" name="Front. Microbiol.">
        <title>Genome Sequence of the Piezophilic, Mesophilic Sulfate-Reducing Bacterium Desulfovibrio indicus J2T.</title>
        <authorList>
            <person name="Cao J."/>
            <person name="Maignien L."/>
            <person name="Shao Z."/>
            <person name="Alain K."/>
            <person name="Jebbar M."/>
        </authorList>
    </citation>
    <scope>NUCLEOTIDE SEQUENCE</scope>
    <source>
        <strain evidence="8">DSM 16372</strain>
    </source>
</reference>
<dbReference type="InterPro" id="IPR007140">
    <property type="entry name" value="DUF350"/>
</dbReference>
<name>A0AAV4ZRF7_9HYPH</name>
<dbReference type="PANTHER" id="PTHR40043:SF1">
    <property type="entry name" value="UPF0719 INNER MEMBRANE PROTEIN YJFL"/>
    <property type="match status" value="1"/>
</dbReference>
<evidence type="ECO:0000256" key="7">
    <source>
        <dbReference type="SAM" id="Phobius"/>
    </source>
</evidence>
<evidence type="ECO:0000256" key="3">
    <source>
        <dbReference type="ARBA" id="ARBA00022475"/>
    </source>
</evidence>
<feature type="transmembrane region" description="Helical" evidence="7">
    <location>
        <begin position="127"/>
        <end position="146"/>
    </location>
</feature>
<comment type="subcellular location">
    <subcellularLocation>
        <location evidence="1">Cell membrane</location>
        <topology evidence="1">Multi-pass membrane protein</topology>
    </subcellularLocation>
</comment>
<keyword evidence="9" id="KW-1185">Reference proteome</keyword>
<evidence type="ECO:0000256" key="1">
    <source>
        <dbReference type="ARBA" id="ARBA00004651"/>
    </source>
</evidence>
<evidence type="ECO:0000256" key="2">
    <source>
        <dbReference type="ARBA" id="ARBA00005779"/>
    </source>
</evidence>
<protein>
    <recommendedName>
        <fullName evidence="10">DUF350 domain-containing protein</fullName>
    </recommendedName>
</protein>
<keyword evidence="6 7" id="KW-0472">Membrane</keyword>
<dbReference type="PANTHER" id="PTHR40043">
    <property type="entry name" value="UPF0719 INNER MEMBRANE PROTEIN YJFL"/>
    <property type="match status" value="1"/>
</dbReference>
<feature type="transmembrane region" description="Helical" evidence="7">
    <location>
        <begin position="61"/>
        <end position="82"/>
    </location>
</feature>
<reference evidence="8" key="2">
    <citation type="submission" date="2021-08" db="EMBL/GenBank/DDBJ databases">
        <authorList>
            <person name="Tani A."/>
            <person name="Ola A."/>
            <person name="Ogura Y."/>
            <person name="Katsura K."/>
            <person name="Hayashi T."/>
        </authorList>
    </citation>
    <scope>NUCLEOTIDE SEQUENCE</scope>
    <source>
        <strain evidence="8">DSM 16372</strain>
    </source>
</reference>
<proteinExistence type="inferred from homology"/>
<feature type="transmembrane region" description="Helical" evidence="7">
    <location>
        <begin position="29"/>
        <end position="49"/>
    </location>
</feature>
<feature type="transmembrane region" description="Helical" evidence="7">
    <location>
        <begin position="94"/>
        <end position="115"/>
    </location>
</feature>
<organism evidence="8 9">
    <name type="scientific">Methylobacterium hispanicum</name>
    <dbReference type="NCBI Taxonomy" id="270350"/>
    <lineage>
        <taxon>Bacteria</taxon>
        <taxon>Pseudomonadati</taxon>
        <taxon>Pseudomonadota</taxon>
        <taxon>Alphaproteobacteria</taxon>
        <taxon>Hyphomicrobiales</taxon>
        <taxon>Methylobacteriaceae</taxon>
        <taxon>Methylobacterium</taxon>
    </lineage>
</organism>
<dbReference type="Proteomes" id="UP001055247">
    <property type="component" value="Unassembled WGS sequence"/>
</dbReference>
<sequence>MTETVTFLGIVQASGSALALSARGIGPFVLYLVLMVAFVALHLAVYMKATAHDEMRLIREGNLSAALSTVGAMLGLAVPLTSVVSMTGFLLETVMWAVVALLVQLGAYFAARLVVKDLSLRIDRGEVSAGLWVAGVSLTAGLLQAVCMKT</sequence>
<evidence type="ECO:0000256" key="6">
    <source>
        <dbReference type="ARBA" id="ARBA00023136"/>
    </source>
</evidence>
<comment type="similarity">
    <text evidence="2">Belongs to the UPF0719 family.</text>
</comment>
<evidence type="ECO:0000313" key="8">
    <source>
        <dbReference type="EMBL" id="GJD90673.1"/>
    </source>
</evidence>
<keyword evidence="4 7" id="KW-0812">Transmembrane</keyword>
<evidence type="ECO:0008006" key="10">
    <source>
        <dbReference type="Google" id="ProtNLM"/>
    </source>
</evidence>
<dbReference type="RefSeq" id="WP_238230827.1">
    <property type="nucleotide sequence ID" value="NZ_BPQO01000020.1"/>
</dbReference>
<accession>A0AAV4ZRF7</accession>
<evidence type="ECO:0000256" key="5">
    <source>
        <dbReference type="ARBA" id="ARBA00022989"/>
    </source>
</evidence>
<dbReference type="AlphaFoldDB" id="A0AAV4ZRF7"/>
<comment type="caution">
    <text evidence="8">The sequence shown here is derived from an EMBL/GenBank/DDBJ whole genome shotgun (WGS) entry which is preliminary data.</text>
</comment>
<keyword evidence="5 7" id="KW-1133">Transmembrane helix</keyword>
<dbReference type="GO" id="GO:0005886">
    <property type="term" value="C:plasma membrane"/>
    <property type="evidence" value="ECO:0007669"/>
    <property type="project" value="UniProtKB-SubCell"/>
</dbReference>
<keyword evidence="3" id="KW-1003">Cell membrane</keyword>
<dbReference type="Pfam" id="PF03994">
    <property type="entry name" value="DUF350"/>
    <property type="match status" value="1"/>
</dbReference>